<accession>A0A512BXY3</accession>
<dbReference type="InterPro" id="IPR011009">
    <property type="entry name" value="Kinase-like_dom_sf"/>
</dbReference>
<reference evidence="10 11" key="1">
    <citation type="submission" date="2019-07" db="EMBL/GenBank/DDBJ databases">
        <title>Whole genome shotgun sequence of Microvirga aerophila NBRC 106136.</title>
        <authorList>
            <person name="Hosoyama A."/>
            <person name="Uohara A."/>
            <person name="Ohji S."/>
            <person name="Ichikawa N."/>
        </authorList>
    </citation>
    <scope>NUCLEOTIDE SEQUENCE [LARGE SCALE GENOMIC DNA]</scope>
    <source>
        <strain evidence="10 11">NBRC 106136</strain>
    </source>
</reference>
<dbReference type="PANTHER" id="PTHR21064">
    <property type="entry name" value="AMINOGLYCOSIDE PHOSPHOTRANSFERASE DOMAIN-CONTAINING PROTEIN-RELATED"/>
    <property type="match status" value="1"/>
</dbReference>
<comment type="caution">
    <text evidence="10">The sequence shown here is derived from an EMBL/GenBank/DDBJ whole genome shotgun (WGS) entry which is preliminary data.</text>
</comment>
<dbReference type="Gene3D" id="3.90.1200.10">
    <property type="match status" value="1"/>
</dbReference>
<dbReference type="RefSeq" id="WP_147022077.1">
    <property type="nucleotide sequence ID" value="NZ_BJYU01000072.1"/>
</dbReference>
<gene>
    <name evidence="10" type="ORF">MAE02_44130</name>
</gene>
<dbReference type="InterPro" id="IPR002575">
    <property type="entry name" value="Aminoglycoside_PTrfase"/>
</dbReference>
<evidence type="ECO:0000259" key="9">
    <source>
        <dbReference type="Pfam" id="PF01636"/>
    </source>
</evidence>
<evidence type="ECO:0000256" key="6">
    <source>
        <dbReference type="ARBA" id="ARBA00037368"/>
    </source>
</evidence>
<evidence type="ECO:0000313" key="10">
    <source>
        <dbReference type="EMBL" id="GEO16717.1"/>
    </source>
</evidence>
<evidence type="ECO:0000256" key="8">
    <source>
        <dbReference type="ARBA" id="ARBA00040505"/>
    </source>
</evidence>
<dbReference type="Pfam" id="PF01636">
    <property type="entry name" value="APH"/>
    <property type="match status" value="1"/>
</dbReference>
<dbReference type="PANTHER" id="PTHR21064:SF1">
    <property type="entry name" value="HYDROXYLYSINE KINASE"/>
    <property type="match status" value="1"/>
</dbReference>
<evidence type="ECO:0000313" key="11">
    <source>
        <dbReference type="Proteomes" id="UP000321085"/>
    </source>
</evidence>
<feature type="domain" description="Aminoglycoside phosphotransferase" evidence="9">
    <location>
        <begin position="28"/>
        <end position="252"/>
    </location>
</feature>
<evidence type="ECO:0000256" key="1">
    <source>
        <dbReference type="ARBA" id="ARBA00004496"/>
    </source>
</evidence>
<comment type="catalytic activity">
    <reaction evidence="5">
        <text>(5R)-5-hydroxy-L-lysine + GTP = (5R)-5-phosphooxy-L-lysine + GDP + H(+)</text>
        <dbReference type="Rhea" id="RHEA:19049"/>
        <dbReference type="ChEBI" id="CHEBI:15378"/>
        <dbReference type="ChEBI" id="CHEBI:37565"/>
        <dbReference type="ChEBI" id="CHEBI:57882"/>
        <dbReference type="ChEBI" id="CHEBI:58189"/>
        <dbReference type="ChEBI" id="CHEBI:58357"/>
        <dbReference type="EC" id="2.7.1.81"/>
    </reaction>
</comment>
<keyword evidence="4 10" id="KW-0418">Kinase</keyword>
<evidence type="ECO:0000256" key="3">
    <source>
        <dbReference type="ARBA" id="ARBA00022679"/>
    </source>
</evidence>
<dbReference type="GO" id="GO:0005737">
    <property type="term" value="C:cytoplasm"/>
    <property type="evidence" value="ECO:0007669"/>
    <property type="project" value="UniProtKB-SubCell"/>
</dbReference>
<dbReference type="EC" id="2.7.1.81" evidence="7"/>
<evidence type="ECO:0000256" key="4">
    <source>
        <dbReference type="ARBA" id="ARBA00022777"/>
    </source>
</evidence>
<comment type="function">
    <text evidence="6">Catalyzes the GTP-dependent phosphorylation of 5-hydroxy-L-lysine.</text>
</comment>
<name>A0A512BXY3_9HYPH</name>
<dbReference type="EMBL" id="BJYU01000072">
    <property type="protein sequence ID" value="GEO16717.1"/>
    <property type="molecule type" value="Genomic_DNA"/>
</dbReference>
<dbReference type="InterPro" id="IPR050249">
    <property type="entry name" value="Pseudomonas-type_ThrB"/>
</dbReference>
<comment type="subcellular location">
    <subcellularLocation>
        <location evidence="1">Cytoplasm</location>
    </subcellularLocation>
</comment>
<evidence type="ECO:0000256" key="5">
    <source>
        <dbReference type="ARBA" id="ARBA00036820"/>
    </source>
</evidence>
<dbReference type="AlphaFoldDB" id="A0A512BXY3"/>
<proteinExistence type="predicted"/>
<evidence type="ECO:0000256" key="2">
    <source>
        <dbReference type="ARBA" id="ARBA00022490"/>
    </source>
</evidence>
<keyword evidence="11" id="KW-1185">Reference proteome</keyword>
<sequence length="339" mass="37757">MTFRLDCDQALLVARKFFGKDGQAIELSGERTQNFHIISTTGEYLLKISSPAEDLALVDLETRVLQHVAQTDPALPVPRVLASLDGDLSVPIGGGPPRVARLLQYLPGIPLSESRVRSTQQRFCLGRTLAKLDLALSSFDDPLAHHRDLIWDIKRASQVRPFLTLIDPNRRGFLKELLDRFEQETLPRLEGLSQQIIHNDMNMQNVLVDTINNSRVAAILDFGDVIQGPRVIDLAVLAAAQTPELGAHPLSAASEIVAAYHAVAQLSGHEIDILFDLMIARYLVSVTVTEWLAQRDPSNRRYIMKNNKSSWHGLERLTPLPRAEAQELFRDICRGSATP</sequence>
<evidence type="ECO:0000256" key="7">
    <source>
        <dbReference type="ARBA" id="ARBA00038873"/>
    </source>
</evidence>
<dbReference type="SUPFAM" id="SSF56112">
    <property type="entry name" value="Protein kinase-like (PK-like)"/>
    <property type="match status" value="1"/>
</dbReference>
<protein>
    <recommendedName>
        <fullName evidence="8">Hydroxylysine kinase</fullName>
        <ecNumber evidence="7">2.7.1.81</ecNumber>
    </recommendedName>
</protein>
<dbReference type="Proteomes" id="UP000321085">
    <property type="component" value="Unassembled WGS sequence"/>
</dbReference>
<keyword evidence="3" id="KW-0808">Transferase</keyword>
<dbReference type="GO" id="GO:0047992">
    <property type="term" value="F:hydroxylysine kinase activity"/>
    <property type="evidence" value="ECO:0007669"/>
    <property type="project" value="UniProtKB-EC"/>
</dbReference>
<keyword evidence="2" id="KW-0963">Cytoplasm</keyword>
<organism evidence="10 11">
    <name type="scientific">Microvirga aerophila</name>
    <dbReference type="NCBI Taxonomy" id="670291"/>
    <lineage>
        <taxon>Bacteria</taxon>
        <taxon>Pseudomonadati</taxon>
        <taxon>Pseudomonadota</taxon>
        <taxon>Alphaproteobacteria</taxon>
        <taxon>Hyphomicrobiales</taxon>
        <taxon>Methylobacteriaceae</taxon>
        <taxon>Microvirga</taxon>
    </lineage>
</organism>